<protein>
    <submittedName>
        <fullName evidence="1">Uncharacterized protein</fullName>
    </submittedName>
</protein>
<dbReference type="AlphaFoldDB" id="A0A0H5RGJ6"/>
<evidence type="ECO:0000313" key="1">
    <source>
        <dbReference type="EMBL" id="CRZ12687.1"/>
    </source>
</evidence>
<sequence length="154" mass="16777">MSRVLVISTATSYFAAPSQPATTAIESTHDSENTTDVAIMMPPRRQCLGGMPPHPELLRLYEKYGAPQPDLVFKSGIGRMTVHSIGCTGKPLQSLKVVIACNAKTFLHHVLSAKNSNVWTTCRLQDWQLGDLPSSTLQFVSKSAAQILLLPEQS</sequence>
<proteinExistence type="predicted"/>
<dbReference type="EMBL" id="HACM01012245">
    <property type="protein sequence ID" value="CRZ12687.1"/>
    <property type="molecule type" value="Transcribed_RNA"/>
</dbReference>
<organism evidence="1">
    <name type="scientific">Spongospora subterranea</name>
    <dbReference type="NCBI Taxonomy" id="70186"/>
    <lineage>
        <taxon>Eukaryota</taxon>
        <taxon>Sar</taxon>
        <taxon>Rhizaria</taxon>
        <taxon>Endomyxa</taxon>
        <taxon>Phytomyxea</taxon>
        <taxon>Plasmodiophorida</taxon>
        <taxon>Plasmodiophoridae</taxon>
        <taxon>Spongospora</taxon>
    </lineage>
</organism>
<accession>A0A0H5RGJ6</accession>
<name>A0A0H5RGJ6_9EUKA</name>
<reference evidence="1" key="1">
    <citation type="submission" date="2015-04" db="EMBL/GenBank/DDBJ databases">
        <title>The genome sequence of the plant pathogenic Rhizarian Plasmodiophora brassicae reveals insights in its biotrophic life cycle and the origin of chitin synthesis.</title>
        <authorList>
            <person name="Schwelm A."/>
            <person name="Fogelqvist J."/>
            <person name="Knaust A."/>
            <person name="Julke S."/>
            <person name="Lilja T."/>
            <person name="Dhandapani V."/>
            <person name="Bonilla-Rosso G."/>
            <person name="Karlsson M."/>
            <person name="Shevchenko A."/>
            <person name="Choi S.R."/>
            <person name="Kim H.G."/>
            <person name="Park J.Y."/>
            <person name="Lim Y.P."/>
            <person name="Ludwig-Muller J."/>
            <person name="Dixelius C."/>
        </authorList>
    </citation>
    <scope>NUCLEOTIDE SEQUENCE</scope>
    <source>
        <tissue evidence="1">Potato root galls</tissue>
    </source>
</reference>